<name>A0A154BLB6_ANASB</name>
<evidence type="ECO:0000256" key="5">
    <source>
        <dbReference type="ARBA" id="ARBA00023002"/>
    </source>
</evidence>
<dbReference type="GO" id="GO:0003995">
    <property type="term" value="F:acyl-CoA dehydrogenase activity"/>
    <property type="evidence" value="ECO:0007669"/>
    <property type="project" value="InterPro"/>
</dbReference>
<keyword evidence="11" id="KW-1185">Reference proteome</keyword>
<evidence type="ECO:0000313" key="10">
    <source>
        <dbReference type="EMBL" id="KYZ74759.1"/>
    </source>
</evidence>
<accession>A0A154BLB6</accession>
<evidence type="ECO:0000259" key="9">
    <source>
        <dbReference type="Pfam" id="PF02771"/>
    </source>
</evidence>
<dbReference type="STRING" id="1794912.AXX12_16170"/>
<dbReference type="InterPro" id="IPR009075">
    <property type="entry name" value="AcylCo_DH/oxidase_C"/>
</dbReference>
<dbReference type="FunFam" id="2.40.110.10:FF:000001">
    <property type="entry name" value="Acyl-CoA dehydrogenase, mitochondrial"/>
    <property type="match status" value="1"/>
</dbReference>
<feature type="domain" description="Acyl-CoA oxidase/dehydrogenase middle" evidence="8">
    <location>
        <begin position="123"/>
        <end position="217"/>
    </location>
</feature>
<dbReference type="InterPro" id="IPR037069">
    <property type="entry name" value="AcylCoA_DH/ox_N_sf"/>
</dbReference>
<keyword evidence="5 6" id="KW-0560">Oxidoreductase</keyword>
<dbReference type="OrthoDB" id="9802447at2"/>
<dbReference type="CDD" id="cd01158">
    <property type="entry name" value="SCAD_SBCAD"/>
    <property type="match status" value="1"/>
</dbReference>
<proteinExistence type="inferred from homology"/>
<dbReference type="RefSeq" id="WP_066245808.1">
    <property type="nucleotide sequence ID" value="NZ_LSGP01000028.1"/>
</dbReference>
<dbReference type="InterPro" id="IPR013786">
    <property type="entry name" value="AcylCoA_DH/ox_N"/>
</dbReference>
<dbReference type="PROSITE" id="PS00073">
    <property type="entry name" value="ACYL_COA_DH_2"/>
    <property type="match status" value="1"/>
</dbReference>
<comment type="cofactor">
    <cofactor evidence="1 6">
        <name>FAD</name>
        <dbReference type="ChEBI" id="CHEBI:57692"/>
    </cofactor>
</comment>
<dbReference type="InterPro" id="IPR006091">
    <property type="entry name" value="Acyl-CoA_Oxase/DH_mid-dom"/>
</dbReference>
<dbReference type="Gene3D" id="1.20.140.10">
    <property type="entry name" value="Butyryl-CoA Dehydrogenase, subunit A, domain 3"/>
    <property type="match status" value="1"/>
</dbReference>
<comment type="similarity">
    <text evidence="2 6">Belongs to the acyl-CoA dehydrogenase family.</text>
</comment>
<dbReference type="SUPFAM" id="SSF56645">
    <property type="entry name" value="Acyl-CoA dehydrogenase NM domain-like"/>
    <property type="match status" value="1"/>
</dbReference>
<gene>
    <name evidence="10" type="ORF">AXX12_16170</name>
</gene>
<dbReference type="Pfam" id="PF02771">
    <property type="entry name" value="Acyl-CoA_dh_N"/>
    <property type="match status" value="1"/>
</dbReference>
<dbReference type="PIRSF" id="PIRSF016578">
    <property type="entry name" value="HsaA"/>
    <property type="match status" value="1"/>
</dbReference>
<keyword evidence="3 6" id="KW-0285">Flavoprotein</keyword>
<dbReference type="InterPro" id="IPR006089">
    <property type="entry name" value="Acyl-CoA_DH_CS"/>
</dbReference>
<evidence type="ECO:0000313" key="11">
    <source>
        <dbReference type="Proteomes" id="UP000076268"/>
    </source>
</evidence>
<dbReference type="InterPro" id="IPR036250">
    <property type="entry name" value="AcylCo_DH-like_C"/>
</dbReference>
<evidence type="ECO:0000256" key="1">
    <source>
        <dbReference type="ARBA" id="ARBA00001974"/>
    </source>
</evidence>
<dbReference type="FunFam" id="1.20.140.10:FF:000004">
    <property type="entry name" value="Acyl-CoA dehydrogenase FadE25"/>
    <property type="match status" value="1"/>
</dbReference>
<dbReference type="PROSITE" id="PS00072">
    <property type="entry name" value="ACYL_COA_DH_1"/>
    <property type="match status" value="1"/>
</dbReference>
<keyword evidence="4 6" id="KW-0274">FAD</keyword>
<evidence type="ECO:0000259" key="7">
    <source>
        <dbReference type="Pfam" id="PF00441"/>
    </source>
</evidence>
<evidence type="ECO:0000256" key="6">
    <source>
        <dbReference type="RuleBase" id="RU362125"/>
    </source>
</evidence>
<evidence type="ECO:0000256" key="3">
    <source>
        <dbReference type="ARBA" id="ARBA00022630"/>
    </source>
</evidence>
<reference evidence="10 11" key="1">
    <citation type="submission" date="2016-02" db="EMBL/GenBank/DDBJ databases">
        <title>Anaerosporomusa subterraneum gen. nov., sp. nov., a spore-forming obligate anaerobe isolated from saprolite.</title>
        <authorList>
            <person name="Choi J.K."/>
            <person name="Shah M."/>
            <person name="Yee N."/>
        </authorList>
    </citation>
    <scope>NUCLEOTIDE SEQUENCE [LARGE SCALE GENOMIC DNA]</scope>
    <source>
        <strain evidence="10 11">RU4</strain>
    </source>
</reference>
<dbReference type="Pfam" id="PF00441">
    <property type="entry name" value="Acyl-CoA_dh_1"/>
    <property type="match status" value="1"/>
</dbReference>
<dbReference type="Pfam" id="PF02770">
    <property type="entry name" value="Acyl-CoA_dh_M"/>
    <property type="match status" value="1"/>
</dbReference>
<organism evidence="10 11">
    <name type="scientific">Anaerosporomusa subterranea</name>
    <dbReference type="NCBI Taxonomy" id="1794912"/>
    <lineage>
        <taxon>Bacteria</taxon>
        <taxon>Bacillati</taxon>
        <taxon>Bacillota</taxon>
        <taxon>Negativicutes</taxon>
        <taxon>Acetonemataceae</taxon>
        <taxon>Anaerosporomusa</taxon>
    </lineage>
</organism>
<protein>
    <submittedName>
        <fullName evidence="10">Acyl-CoA dehydrogenase</fullName>
    </submittedName>
</protein>
<dbReference type="PANTHER" id="PTHR43884:SF12">
    <property type="entry name" value="ISOVALERYL-COA DEHYDROGENASE, MITOCHONDRIAL-RELATED"/>
    <property type="match status" value="1"/>
</dbReference>
<dbReference type="GO" id="GO:0050660">
    <property type="term" value="F:flavin adenine dinucleotide binding"/>
    <property type="evidence" value="ECO:0007669"/>
    <property type="project" value="InterPro"/>
</dbReference>
<dbReference type="Gene3D" id="1.10.540.10">
    <property type="entry name" value="Acyl-CoA dehydrogenase/oxidase, N-terminal domain"/>
    <property type="match status" value="1"/>
</dbReference>
<dbReference type="EMBL" id="LSGP01000028">
    <property type="protein sequence ID" value="KYZ74759.1"/>
    <property type="molecule type" value="Genomic_DNA"/>
</dbReference>
<dbReference type="SUPFAM" id="SSF47203">
    <property type="entry name" value="Acyl-CoA dehydrogenase C-terminal domain-like"/>
    <property type="match status" value="1"/>
</dbReference>
<dbReference type="FunFam" id="1.10.540.10:FF:000002">
    <property type="entry name" value="Acyl-CoA dehydrogenase FadE19"/>
    <property type="match status" value="1"/>
</dbReference>
<evidence type="ECO:0000256" key="4">
    <source>
        <dbReference type="ARBA" id="ARBA00022827"/>
    </source>
</evidence>
<comment type="caution">
    <text evidence="10">The sequence shown here is derived from an EMBL/GenBank/DDBJ whole genome shotgun (WGS) entry which is preliminary data.</text>
</comment>
<sequence>MQFQLTEDQKMLQKMVREFAEKRVAPEVAKRDEECLFDRSIIDEMGELGLNGLCFPEKYGGADSDYLSYILAVEELSKVDDGVGITLSASVSLCAWPIYAYGTEEQKEKYLRPILEGEHMGGFGLTEPNAGTDAAGQQSVAIADGNHYLLNGSKIFITNAGEAETYVVFAMTDKAKGLKGISAFILEKGMPGFSFGKKEHKMGIHSSITMELIFQDVKVPKANLLGKEGDGFKIAMTTLDGGRIGVAAQALGIAQAALDHAVKYAKERIQFGKPICTNQAIAFMLADMNTRIDAARLLVYRAAWHKDQGLPYSKEAAMAKLYASDAAMEVATDAVQIFGGYGYSAEYPVERLMRNAKITQIYEGTNQVQRMVISGALLR</sequence>
<dbReference type="Proteomes" id="UP000076268">
    <property type="component" value="Unassembled WGS sequence"/>
</dbReference>
<feature type="domain" description="Acyl-CoA dehydrogenase/oxidase N-terminal" evidence="9">
    <location>
        <begin position="6"/>
        <end position="118"/>
    </location>
</feature>
<evidence type="ECO:0000259" key="8">
    <source>
        <dbReference type="Pfam" id="PF02770"/>
    </source>
</evidence>
<dbReference type="InterPro" id="IPR046373">
    <property type="entry name" value="Acyl-CoA_Oxase/DH_mid-dom_sf"/>
</dbReference>
<dbReference type="Gene3D" id="2.40.110.10">
    <property type="entry name" value="Butyryl-CoA Dehydrogenase, subunit A, domain 2"/>
    <property type="match status" value="1"/>
</dbReference>
<dbReference type="PANTHER" id="PTHR43884">
    <property type="entry name" value="ACYL-COA DEHYDROGENASE"/>
    <property type="match status" value="1"/>
</dbReference>
<evidence type="ECO:0000256" key="2">
    <source>
        <dbReference type="ARBA" id="ARBA00009347"/>
    </source>
</evidence>
<feature type="domain" description="Acyl-CoA dehydrogenase/oxidase C-terminal" evidence="7">
    <location>
        <begin position="229"/>
        <end position="377"/>
    </location>
</feature>
<dbReference type="InterPro" id="IPR009100">
    <property type="entry name" value="AcylCoA_DH/oxidase_NM_dom_sf"/>
</dbReference>
<dbReference type="AlphaFoldDB" id="A0A154BLB6"/>